<organism evidence="2 3">
    <name type="scientific">Hoylesella shahii DSM 15611 = JCM 12083</name>
    <dbReference type="NCBI Taxonomy" id="1122991"/>
    <lineage>
        <taxon>Bacteria</taxon>
        <taxon>Pseudomonadati</taxon>
        <taxon>Bacteroidota</taxon>
        <taxon>Bacteroidia</taxon>
        <taxon>Bacteroidales</taxon>
        <taxon>Prevotellaceae</taxon>
        <taxon>Hoylesella</taxon>
    </lineage>
</organism>
<keyword evidence="1" id="KW-0472">Membrane</keyword>
<gene>
    <name evidence="2" type="ORF">EJ73_02870</name>
</gene>
<feature type="transmembrane region" description="Helical" evidence="1">
    <location>
        <begin position="7"/>
        <end position="25"/>
    </location>
</feature>
<dbReference type="EMBL" id="QJJX01000079">
    <property type="protein sequence ID" value="PXX15107.1"/>
    <property type="molecule type" value="Genomic_DNA"/>
</dbReference>
<comment type="caution">
    <text evidence="2">The sequence shown here is derived from an EMBL/GenBank/DDBJ whole genome shotgun (WGS) entry which is preliminary data.</text>
</comment>
<evidence type="ECO:0000256" key="1">
    <source>
        <dbReference type="SAM" id="Phobius"/>
    </source>
</evidence>
<dbReference type="AlphaFoldDB" id="A0A318HPR2"/>
<keyword evidence="1" id="KW-0812">Transmembrane</keyword>
<keyword evidence="1" id="KW-1133">Transmembrane helix</keyword>
<evidence type="ECO:0000313" key="3">
    <source>
        <dbReference type="Proteomes" id="UP000248314"/>
    </source>
</evidence>
<name>A0A318HPR2_9BACT</name>
<protein>
    <submittedName>
        <fullName evidence="2">Uncharacterized protein</fullName>
    </submittedName>
</protein>
<proteinExistence type="predicted"/>
<reference evidence="2 3" key="1">
    <citation type="submission" date="2018-05" db="EMBL/GenBank/DDBJ databases">
        <title>Genomic Encyclopedia of Type Strains, Phase I: the one thousand microbial genomes (KMG-I) project.</title>
        <authorList>
            <person name="Kyrpides N."/>
        </authorList>
    </citation>
    <scope>NUCLEOTIDE SEQUENCE [LARGE SCALE GENOMIC DNA]</scope>
    <source>
        <strain evidence="2 3">DSM 15611</strain>
    </source>
</reference>
<dbReference type="Proteomes" id="UP000248314">
    <property type="component" value="Unassembled WGS sequence"/>
</dbReference>
<keyword evidence="3" id="KW-1185">Reference proteome</keyword>
<sequence>MTFFTKICIVFLCNFLIINSGLYTLSLNSYYFYIMFQYELFFIANDSHVVYNIIKQY</sequence>
<evidence type="ECO:0000313" key="2">
    <source>
        <dbReference type="EMBL" id="PXX15107.1"/>
    </source>
</evidence>
<accession>A0A318HPR2</accession>